<evidence type="ECO:0000313" key="7">
    <source>
        <dbReference type="EMBL" id="EGK61984.1"/>
    </source>
</evidence>
<accession>F5RJF9</accession>
<dbReference type="FunFam" id="3.40.50.150:FF:000041">
    <property type="entry name" value="Ribosomal RNA small subunit methyltransferase G"/>
    <property type="match status" value="1"/>
</dbReference>
<dbReference type="STRING" id="888060.HMPREF9081_0394"/>
<evidence type="ECO:0000256" key="4">
    <source>
        <dbReference type="ARBA" id="ARBA00022679"/>
    </source>
</evidence>
<dbReference type="Pfam" id="PF02527">
    <property type="entry name" value="GidB"/>
    <property type="match status" value="1"/>
</dbReference>
<feature type="binding site" evidence="6">
    <location>
        <begin position="155"/>
        <end position="156"/>
    </location>
    <ligand>
        <name>S-adenosyl-L-methionine</name>
        <dbReference type="ChEBI" id="CHEBI:59789"/>
    </ligand>
</feature>
<keyword evidence="5 6" id="KW-0949">S-adenosyl-L-methionine</keyword>
<dbReference type="EMBL" id="AFHQ01000009">
    <property type="protein sequence ID" value="EGK61984.1"/>
    <property type="molecule type" value="Genomic_DNA"/>
</dbReference>
<reference evidence="7 8" key="1">
    <citation type="submission" date="2011-04" db="EMBL/GenBank/DDBJ databases">
        <authorList>
            <person name="Muzny D."/>
            <person name="Qin X."/>
            <person name="Deng J."/>
            <person name="Jiang H."/>
            <person name="Liu Y."/>
            <person name="Qu J."/>
            <person name="Song X.-Z."/>
            <person name="Zhang L."/>
            <person name="Thornton R."/>
            <person name="Coyle M."/>
            <person name="Francisco L."/>
            <person name="Jackson L."/>
            <person name="Javaid M."/>
            <person name="Korchina V."/>
            <person name="Kovar C."/>
            <person name="Mata R."/>
            <person name="Mathew T."/>
            <person name="Ngo R."/>
            <person name="Nguyen L."/>
            <person name="Nguyen N."/>
            <person name="Okwuonu G."/>
            <person name="Ongeri F."/>
            <person name="Pham C."/>
            <person name="Simmons D."/>
            <person name="Wilczek-Boney K."/>
            <person name="Hale W."/>
            <person name="Jakkamsetti A."/>
            <person name="Pham P."/>
            <person name="Ruth R."/>
            <person name="San Lucas F."/>
            <person name="Warren J."/>
            <person name="Zhang J."/>
            <person name="Zhao Z."/>
            <person name="Zhou C."/>
            <person name="Zhu D."/>
            <person name="Lee S."/>
            <person name="Bess C."/>
            <person name="Blankenburg K."/>
            <person name="Forbes L."/>
            <person name="Fu Q."/>
            <person name="Gubbala S."/>
            <person name="Hirani K."/>
            <person name="Jayaseelan J.C."/>
            <person name="Lara F."/>
            <person name="Munidasa M."/>
            <person name="Palculict T."/>
            <person name="Patil S."/>
            <person name="Pu L.-L."/>
            <person name="Saada N."/>
            <person name="Tang L."/>
            <person name="Weissenberger G."/>
            <person name="Zhu Y."/>
            <person name="Hemphill L."/>
            <person name="Shang Y."/>
            <person name="Youmans B."/>
            <person name="Ayvaz T."/>
            <person name="Ross M."/>
            <person name="Santibanez J."/>
            <person name="Aqrawi P."/>
            <person name="Gross S."/>
            <person name="Joshi V."/>
            <person name="Fowler G."/>
            <person name="Nazareth L."/>
            <person name="Reid J."/>
            <person name="Worley K."/>
            <person name="Petrosino J."/>
            <person name="Highlander S."/>
            <person name="Gibbs R."/>
        </authorList>
    </citation>
    <scope>NUCLEOTIDE SEQUENCE [LARGE SCALE GENOMIC DNA]</scope>
    <source>
        <strain evidence="7 8">DSM 2778</strain>
    </source>
</reference>
<comment type="caution">
    <text evidence="7">The sequence shown here is derived from an EMBL/GenBank/DDBJ whole genome shotgun (WGS) entry which is preliminary data.</text>
</comment>
<sequence>MQVGFALADRHRSERILMKAAKEAPMTFFEEILTRRAAEAGITLTDAQIAQFAVYNEMLTDWNTRMNLTALTSPEDVAVKHIIDSLTAYDAALFDGAKMLIDVGTGAGLPGIPLAVYAPHVHVTLMDALQKRVRFLMEVTRAMGLTNTCAIHARAEEAARQAAHRECYDIAVSRAVARMPVLLEYALPLVRVGGTFLALKGRAYAEEAAEGAGLARSLGGGAILARPVYLPGLDDVRAILSVTKERPTPRGYPRRQVK</sequence>
<comment type="subcellular location">
    <subcellularLocation>
        <location evidence="6">Cytoplasm</location>
    </subcellularLocation>
</comment>
<evidence type="ECO:0000256" key="1">
    <source>
        <dbReference type="ARBA" id="ARBA00022490"/>
    </source>
</evidence>
<dbReference type="SUPFAM" id="SSF53335">
    <property type="entry name" value="S-adenosyl-L-methionine-dependent methyltransferases"/>
    <property type="match status" value="1"/>
</dbReference>
<evidence type="ECO:0000256" key="2">
    <source>
        <dbReference type="ARBA" id="ARBA00022552"/>
    </source>
</evidence>
<keyword evidence="8" id="KW-1185">Reference proteome</keyword>
<dbReference type="AlphaFoldDB" id="F5RJF9"/>
<dbReference type="EC" id="2.1.1.-" evidence="6"/>
<dbReference type="eggNOG" id="COG0357">
    <property type="taxonomic scope" value="Bacteria"/>
</dbReference>
<comment type="caution">
    <text evidence="6">Lacks conserved residue(s) required for the propagation of feature annotation.</text>
</comment>
<dbReference type="GO" id="GO:0070043">
    <property type="term" value="F:rRNA (guanine-N7-)-methyltransferase activity"/>
    <property type="evidence" value="ECO:0007669"/>
    <property type="project" value="UniProtKB-UniRule"/>
</dbReference>
<keyword evidence="3 6" id="KW-0489">Methyltransferase</keyword>
<protein>
    <recommendedName>
        <fullName evidence="6">Ribosomal RNA small subunit methyltransferase G</fullName>
        <ecNumber evidence="6">2.1.1.-</ecNumber>
    </recommendedName>
    <alternativeName>
        <fullName evidence="6">16S rRNA 7-methylguanosine methyltransferase</fullName>
        <shortName evidence="6">16S rRNA m7G methyltransferase</shortName>
    </alternativeName>
</protein>
<dbReference type="HOGENOM" id="CLU_065341_0_0_9"/>
<dbReference type="GO" id="GO:0005829">
    <property type="term" value="C:cytosol"/>
    <property type="evidence" value="ECO:0007669"/>
    <property type="project" value="TreeGrafter"/>
</dbReference>
<dbReference type="PANTHER" id="PTHR31760">
    <property type="entry name" value="S-ADENOSYL-L-METHIONINE-DEPENDENT METHYLTRANSFERASES SUPERFAMILY PROTEIN"/>
    <property type="match status" value="1"/>
</dbReference>
<evidence type="ECO:0000256" key="3">
    <source>
        <dbReference type="ARBA" id="ARBA00022603"/>
    </source>
</evidence>
<name>F5RJF9_9FIRM</name>
<dbReference type="PANTHER" id="PTHR31760:SF0">
    <property type="entry name" value="S-ADENOSYL-L-METHIONINE-DEPENDENT METHYLTRANSFERASES SUPERFAMILY PROTEIN"/>
    <property type="match status" value="1"/>
</dbReference>
<feature type="binding site" evidence="6">
    <location>
        <position position="174"/>
    </location>
    <ligand>
        <name>S-adenosyl-L-methionine</name>
        <dbReference type="ChEBI" id="CHEBI:59789"/>
    </ligand>
</feature>
<dbReference type="Gene3D" id="3.40.50.150">
    <property type="entry name" value="Vaccinia Virus protein VP39"/>
    <property type="match status" value="1"/>
</dbReference>
<dbReference type="Proteomes" id="UP000004067">
    <property type="component" value="Unassembled WGS sequence"/>
</dbReference>
<evidence type="ECO:0000256" key="5">
    <source>
        <dbReference type="ARBA" id="ARBA00022691"/>
    </source>
</evidence>
<evidence type="ECO:0000313" key="8">
    <source>
        <dbReference type="Proteomes" id="UP000004067"/>
    </source>
</evidence>
<dbReference type="InterPro" id="IPR029063">
    <property type="entry name" value="SAM-dependent_MTases_sf"/>
</dbReference>
<gene>
    <name evidence="7" type="primary">gidB</name>
    <name evidence="6" type="synonym">rsmG</name>
    <name evidence="7" type="ORF">HMPREF9081_0394</name>
</gene>
<organism evidence="7 8">
    <name type="scientific">Centipeda periodontii DSM 2778</name>
    <dbReference type="NCBI Taxonomy" id="888060"/>
    <lineage>
        <taxon>Bacteria</taxon>
        <taxon>Bacillati</taxon>
        <taxon>Bacillota</taxon>
        <taxon>Negativicutes</taxon>
        <taxon>Selenomonadales</taxon>
        <taxon>Selenomonadaceae</taxon>
        <taxon>Centipeda</taxon>
    </lineage>
</organism>
<feature type="binding site" evidence="6">
    <location>
        <position position="109"/>
    </location>
    <ligand>
        <name>S-adenosyl-L-methionine</name>
        <dbReference type="ChEBI" id="CHEBI:59789"/>
    </ligand>
</feature>
<keyword evidence="2 6" id="KW-0698">rRNA processing</keyword>
<feature type="binding site" evidence="6">
    <location>
        <position position="104"/>
    </location>
    <ligand>
        <name>S-adenosyl-L-methionine</name>
        <dbReference type="ChEBI" id="CHEBI:59789"/>
    </ligand>
</feature>
<evidence type="ECO:0000256" key="6">
    <source>
        <dbReference type="HAMAP-Rule" id="MF_00074"/>
    </source>
</evidence>
<proteinExistence type="inferred from homology"/>
<dbReference type="NCBIfam" id="TIGR00138">
    <property type="entry name" value="rsmG_gidB"/>
    <property type="match status" value="1"/>
</dbReference>
<keyword evidence="4 6" id="KW-0808">Transferase</keyword>
<comment type="function">
    <text evidence="6">Specifically methylates the N7 position of a guanine in 16S rRNA.</text>
</comment>
<keyword evidence="1 6" id="KW-0963">Cytoplasm</keyword>
<dbReference type="HAMAP" id="MF_00074">
    <property type="entry name" value="16SrRNA_methyltr_G"/>
    <property type="match status" value="1"/>
</dbReference>
<dbReference type="InterPro" id="IPR003682">
    <property type="entry name" value="rRNA_ssu_MeTfrase_G"/>
</dbReference>
<comment type="similarity">
    <text evidence="6">Belongs to the methyltransferase superfamily. RNA methyltransferase RsmG family.</text>
</comment>